<organism evidence="1 2">
    <name type="scientific">Sporosarcina saromensis</name>
    <dbReference type="NCBI Taxonomy" id="359365"/>
    <lineage>
        <taxon>Bacteria</taxon>
        <taxon>Bacillati</taxon>
        <taxon>Bacillota</taxon>
        <taxon>Bacilli</taxon>
        <taxon>Bacillales</taxon>
        <taxon>Caryophanaceae</taxon>
        <taxon>Sporosarcina</taxon>
    </lineage>
</organism>
<sequence>MSKGVRELSIEDVVLIKRHLLFKDLKQKEIAFKFGVAPSVISKIKNGQRYKDVKIDENGNLIQQEEGILPEHFHIPSIEKEEKREKPIDDGTTSYRVEFIENYFKRTPKPNPYDEDATYIHYEAKSPKSKRFIGAIYNSRKGFFNNEWNDFISQIMFIVTKAVMTYIPVEREFDWSKVRTNGTKEYLTLNSYINKAIKHEIQEYANQINDTIKIERDGVKGWSSPSMSSLSKKASEEDGSATLGDSVTDSYWKMKKGYSRSHFLDFYTKNYERLLTKEQIKHLNVMKYYQHDRDDSYTIPYSQIPDKPYSQQSVEHNRRRIRKRIEDEYEKAPRVTLRQMAYEKEYEFWSGFMELIWIEDDRVYDQNRLMTLWLKQRKSYQYIDPLLWELTPEHVLSFKNSGSEMDSKTLYLISTYVENRMSELEQLINKWKKVVPLPIARVEEKIELDEEETAKFVSTPTGIYLIKGDRTN</sequence>
<gene>
    <name evidence="1" type="ORF">QT711_03200</name>
</gene>
<name>A0ABU4G9C0_9BACL</name>
<protein>
    <submittedName>
        <fullName evidence="1">Helix-turn-helix transcriptional regulator</fullName>
    </submittedName>
</protein>
<accession>A0ABU4G9C0</accession>
<dbReference type="EMBL" id="JAUBDI010000002">
    <property type="protein sequence ID" value="MDW0112177.1"/>
    <property type="molecule type" value="Genomic_DNA"/>
</dbReference>
<dbReference type="InterPro" id="IPR001387">
    <property type="entry name" value="Cro/C1-type_HTH"/>
</dbReference>
<proteinExistence type="predicted"/>
<evidence type="ECO:0000313" key="2">
    <source>
        <dbReference type="Proteomes" id="UP001282284"/>
    </source>
</evidence>
<comment type="caution">
    <text evidence="1">The sequence shown here is derived from an EMBL/GenBank/DDBJ whole genome shotgun (WGS) entry which is preliminary data.</text>
</comment>
<evidence type="ECO:0000313" key="1">
    <source>
        <dbReference type="EMBL" id="MDW0112177.1"/>
    </source>
</evidence>
<dbReference type="CDD" id="cd00093">
    <property type="entry name" value="HTH_XRE"/>
    <property type="match status" value="1"/>
</dbReference>
<dbReference type="Proteomes" id="UP001282284">
    <property type="component" value="Unassembled WGS sequence"/>
</dbReference>
<dbReference type="RefSeq" id="WP_317942071.1">
    <property type="nucleotide sequence ID" value="NZ_JAUBDI010000002.1"/>
</dbReference>
<reference evidence="1 2" key="1">
    <citation type="submission" date="2023-06" db="EMBL/GenBank/DDBJ databases">
        <title>Sporosarcina sp. nov., isolated from Korean traditional fermented seafood 'Jeotgal'.</title>
        <authorList>
            <person name="Yang A.I."/>
            <person name="Shin N.-R."/>
        </authorList>
    </citation>
    <scope>NUCLEOTIDE SEQUENCE [LARGE SCALE GENOMIC DNA]</scope>
    <source>
        <strain evidence="1 2">KCTC13119</strain>
    </source>
</reference>
<keyword evidence="2" id="KW-1185">Reference proteome</keyword>